<reference evidence="7" key="1">
    <citation type="submission" date="2017-03" db="EMBL/GenBank/DDBJ databases">
        <title>Phytopthora megakarya and P. palmivora, two closely related causual agents of cacao black pod achieved similar genome size and gene model numbers by different mechanisms.</title>
        <authorList>
            <person name="Ali S."/>
            <person name="Shao J."/>
            <person name="Larry D.J."/>
            <person name="Kronmiller B."/>
            <person name="Shen D."/>
            <person name="Strem M.D."/>
            <person name="Melnick R.L."/>
            <person name="Guiltinan M.J."/>
            <person name="Tyler B.M."/>
            <person name="Meinhardt L.W."/>
            <person name="Bailey B.A."/>
        </authorList>
    </citation>
    <scope>NUCLEOTIDE SEQUENCE [LARGE SCALE GENOMIC DNA]</scope>
    <source>
        <strain evidence="7">zdho120</strain>
    </source>
</reference>
<comment type="similarity">
    <text evidence="2 5">Belongs to the RxLR effector family.</text>
</comment>
<dbReference type="GO" id="GO:0005576">
    <property type="term" value="C:extracellular region"/>
    <property type="evidence" value="ECO:0007669"/>
    <property type="project" value="UniProtKB-SubCell"/>
</dbReference>
<comment type="domain">
    <text evidence="5">The RxLR-dEER motif acts to carry the protein into the host cell cytoplasm through binding to cell surface phosphatidylinositol-3-phosphate.</text>
</comment>
<evidence type="ECO:0000256" key="5">
    <source>
        <dbReference type="RuleBase" id="RU367124"/>
    </source>
</evidence>
<dbReference type="Pfam" id="PF16810">
    <property type="entry name" value="RXLR"/>
    <property type="match status" value="1"/>
</dbReference>
<evidence type="ECO:0000256" key="1">
    <source>
        <dbReference type="ARBA" id="ARBA00004613"/>
    </source>
</evidence>
<accession>A0A225VY63</accession>
<dbReference type="EMBL" id="NBNE01002492">
    <property type="protein sequence ID" value="OWZ10295.1"/>
    <property type="molecule type" value="Genomic_DNA"/>
</dbReference>
<comment type="function">
    <text evidence="5">Effector that suppresses plant defense responses during pathogen infection.</text>
</comment>
<keyword evidence="4 5" id="KW-0732">Signal</keyword>
<evidence type="ECO:0000313" key="7">
    <source>
        <dbReference type="Proteomes" id="UP000198211"/>
    </source>
</evidence>
<feature type="chain" id="PRO_5028500448" description="RxLR effector protein" evidence="5">
    <location>
        <begin position="19"/>
        <end position="172"/>
    </location>
</feature>
<keyword evidence="3 5" id="KW-0964">Secreted</keyword>
<feature type="signal peptide" evidence="5">
    <location>
        <begin position="1"/>
        <end position="18"/>
    </location>
</feature>
<comment type="caution">
    <text evidence="6">The sequence shown here is derived from an EMBL/GenBank/DDBJ whole genome shotgun (WGS) entry which is preliminary data.</text>
</comment>
<keyword evidence="7" id="KW-1185">Reference proteome</keyword>
<dbReference type="OrthoDB" id="122603at2759"/>
<dbReference type="Proteomes" id="UP000198211">
    <property type="component" value="Unassembled WGS sequence"/>
</dbReference>
<name>A0A225VY63_9STRA</name>
<protein>
    <recommendedName>
        <fullName evidence="5">RxLR effector protein</fullName>
    </recommendedName>
</protein>
<evidence type="ECO:0000256" key="2">
    <source>
        <dbReference type="ARBA" id="ARBA00010400"/>
    </source>
</evidence>
<sequence length="172" mass="19761">MHIYQILLLSTAVFLATAAIMTKAENNEISVSKSEPQAWSHLIIPEKKNGTQRLLRTESTVMIKEEDASEEERGIPETATTKRVVSNLLSKIQKNPELEKIVNDKQLLKNKENTQFLAWFVTGRTPEYVRENILMVNPLKNTGKGIATYWRYFHWFHALVPLRNPGITFHVS</sequence>
<evidence type="ECO:0000256" key="4">
    <source>
        <dbReference type="ARBA" id="ARBA00022729"/>
    </source>
</evidence>
<dbReference type="AlphaFoldDB" id="A0A225VY63"/>
<gene>
    <name evidence="6" type="ORF">PHMEG_00016876</name>
</gene>
<organism evidence="6 7">
    <name type="scientific">Phytophthora megakarya</name>
    <dbReference type="NCBI Taxonomy" id="4795"/>
    <lineage>
        <taxon>Eukaryota</taxon>
        <taxon>Sar</taxon>
        <taxon>Stramenopiles</taxon>
        <taxon>Oomycota</taxon>
        <taxon>Peronosporomycetes</taxon>
        <taxon>Peronosporales</taxon>
        <taxon>Peronosporaceae</taxon>
        <taxon>Phytophthora</taxon>
    </lineage>
</organism>
<dbReference type="InterPro" id="IPR031825">
    <property type="entry name" value="RXLR"/>
</dbReference>
<comment type="subcellular location">
    <subcellularLocation>
        <location evidence="1 5">Secreted</location>
    </subcellularLocation>
</comment>
<proteinExistence type="inferred from homology"/>
<evidence type="ECO:0000313" key="6">
    <source>
        <dbReference type="EMBL" id="OWZ10295.1"/>
    </source>
</evidence>
<evidence type="ECO:0000256" key="3">
    <source>
        <dbReference type="ARBA" id="ARBA00022525"/>
    </source>
</evidence>